<evidence type="ECO:0000313" key="1">
    <source>
        <dbReference type="EMBL" id="MDQ0473288.1"/>
    </source>
</evidence>
<dbReference type="EMBL" id="JAUSVX010000015">
    <property type="protein sequence ID" value="MDQ0473288.1"/>
    <property type="molecule type" value="Genomic_DNA"/>
</dbReference>
<gene>
    <name evidence="1" type="ORF">QO011_006322</name>
</gene>
<comment type="caution">
    <text evidence="1">The sequence shown here is derived from an EMBL/GenBank/DDBJ whole genome shotgun (WGS) entry which is preliminary data.</text>
</comment>
<protein>
    <recommendedName>
        <fullName evidence="3">MarR family transcriptional regulator</fullName>
    </recommendedName>
</protein>
<organism evidence="1 2">
    <name type="scientific">Labrys wisconsinensis</name>
    <dbReference type="NCBI Taxonomy" id="425677"/>
    <lineage>
        <taxon>Bacteria</taxon>
        <taxon>Pseudomonadati</taxon>
        <taxon>Pseudomonadota</taxon>
        <taxon>Alphaproteobacteria</taxon>
        <taxon>Hyphomicrobiales</taxon>
        <taxon>Xanthobacteraceae</taxon>
        <taxon>Labrys</taxon>
    </lineage>
</organism>
<reference evidence="1 2" key="1">
    <citation type="submission" date="2023-07" db="EMBL/GenBank/DDBJ databases">
        <title>Genomic Encyclopedia of Type Strains, Phase IV (KMG-IV): sequencing the most valuable type-strain genomes for metagenomic binning, comparative biology and taxonomic classification.</title>
        <authorList>
            <person name="Goeker M."/>
        </authorList>
    </citation>
    <scope>NUCLEOTIDE SEQUENCE [LARGE SCALE GENOMIC DNA]</scope>
    <source>
        <strain evidence="1 2">DSM 19619</strain>
    </source>
</reference>
<dbReference type="Proteomes" id="UP001242480">
    <property type="component" value="Unassembled WGS sequence"/>
</dbReference>
<accession>A0ABU0JG78</accession>
<proteinExistence type="predicted"/>
<name>A0ABU0JG78_9HYPH</name>
<dbReference type="RefSeq" id="WP_307281346.1">
    <property type="nucleotide sequence ID" value="NZ_JAUSVX010000015.1"/>
</dbReference>
<keyword evidence="2" id="KW-1185">Reference proteome</keyword>
<evidence type="ECO:0000313" key="2">
    <source>
        <dbReference type="Proteomes" id="UP001242480"/>
    </source>
</evidence>
<sequence length="309" mass="33518">MQSGKEQVAEQRWLPDVAVPSAPTGLDAEAIARHPRFTAFLRQQASTLVSIHAVNPRIASVFATQQRWLIAHLALAHYFRGSGAEGSSGFHVTPFLDAVEAHGIASRNTADAFLKEMGHYGYLAKAAAGPDRRLRPLEPTAISLEMICAWLATHLTTLDGLDDGQRCAAFLAQPQAIAAIQPRIADALMQSGAIREPGTTFSLFTWLNEGGIVMDWLYAGLGEIAPDCERIPTHVTSIADLGSRIRLSRTHLTRKLRLAESLGSLGWLGKRGKSTLWVSAGFVAEYHAQQSVKLAIIGDAFHAVLGQRR</sequence>
<evidence type="ECO:0008006" key="3">
    <source>
        <dbReference type="Google" id="ProtNLM"/>
    </source>
</evidence>